<dbReference type="Gene3D" id="1.10.10.10">
    <property type="entry name" value="Winged helix-like DNA-binding domain superfamily/Winged helix DNA-binding domain"/>
    <property type="match status" value="1"/>
</dbReference>
<dbReference type="PANTHER" id="PTHR33221:SF2">
    <property type="entry name" value="TRANSCRIPTIONAL REGULATOR"/>
    <property type="match status" value="1"/>
</dbReference>
<keyword evidence="2" id="KW-1185">Reference proteome</keyword>
<protein>
    <submittedName>
        <fullName evidence="1">Rrf2 family transcriptional regulator</fullName>
    </submittedName>
</protein>
<sequence length="130" mass="15052">MLFTKESDYAIRIVRALRSGEKIRAKDICECEEIPEAFAYKILKKLEKAQIVRVTRGTHGGCMLIKNPEELYLYDIILAIEPDFAITHCMRKSCSRNLPEQPCYVHAELLRVQKLLQDELKSKSLAEILR</sequence>
<dbReference type="RefSeq" id="WP_028529121.1">
    <property type="nucleotide sequence ID" value="NZ_CABLBR010000019.1"/>
</dbReference>
<evidence type="ECO:0000313" key="1">
    <source>
        <dbReference type="EMBL" id="UWP60446.1"/>
    </source>
</evidence>
<gene>
    <name evidence="1" type="ORF">NQ502_05235</name>
</gene>
<dbReference type="InterPro" id="IPR036388">
    <property type="entry name" value="WH-like_DNA-bd_sf"/>
</dbReference>
<evidence type="ECO:0000313" key="2">
    <source>
        <dbReference type="Proteomes" id="UP001060164"/>
    </source>
</evidence>
<dbReference type="PANTHER" id="PTHR33221">
    <property type="entry name" value="WINGED HELIX-TURN-HELIX TRANSCRIPTIONAL REGULATOR, RRF2 FAMILY"/>
    <property type="match status" value="1"/>
</dbReference>
<reference evidence="1" key="1">
    <citation type="journal article" date="2022" name="Cell">
        <title>Design, construction, and in vivo augmentation of a complex gut microbiome.</title>
        <authorList>
            <person name="Cheng A.G."/>
            <person name="Ho P.Y."/>
            <person name="Aranda-Diaz A."/>
            <person name="Jain S."/>
            <person name="Yu F.B."/>
            <person name="Meng X."/>
            <person name="Wang M."/>
            <person name="Iakiviak M."/>
            <person name="Nagashima K."/>
            <person name="Zhao A."/>
            <person name="Murugkar P."/>
            <person name="Patil A."/>
            <person name="Atabakhsh K."/>
            <person name="Weakley A."/>
            <person name="Yan J."/>
            <person name="Brumbaugh A.R."/>
            <person name="Higginbottom S."/>
            <person name="Dimas A."/>
            <person name="Shiver A.L."/>
            <person name="Deutschbauer A."/>
            <person name="Neff N."/>
            <person name="Sonnenburg J.L."/>
            <person name="Huang K.C."/>
            <person name="Fischbach M.A."/>
        </authorList>
    </citation>
    <scope>NUCLEOTIDE SEQUENCE</scope>
    <source>
        <strain evidence="1">DSM 19829</strain>
    </source>
</reference>
<dbReference type="NCBIfam" id="TIGR00738">
    <property type="entry name" value="rrf2_super"/>
    <property type="match status" value="1"/>
</dbReference>
<proteinExistence type="predicted"/>
<dbReference type="InterPro" id="IPR036390">
    <property type="entry name" value="WH_DNA-bd_sf"/>
</dbReference>
<organism evidence="1 2">
    <name type="scientific">Ruminococcus gauvreauii</name>
    <dbReference type="NCBI Taxonomy" id="438033"/>
    <lineage>
        <taxon>Bacteria</taxon>
        <taxon>Bacillati</taxon>
        <taxon>Bacillota</taxon>
        <taxon>Clostridia</taxon>
        <taxon>Eubacteriales</taxon>
        <taxon>Oscillospiraceae</taxon>
        <taxon>Ruminococcus</taxon>
    </lineage>
</organism>
<dbReference type="SUPFAM" id="SSF46785">
    <property type="entry name" value="Winged helix' DNA-binding domain"/>
    <property type="match status" value="1"/>
</dbReference>
<dbReference type="Pfam" id="PF02082">
    <property type="entry name" value="Rrf2"/>
    <property type="match status" value="1"/>
</dbReference>
<dbReference type="InterPro" id="IPR000944">
    <property type="entry name" value="Tscrpt_reg_Rrf2"/>
</dbReference>
<dbReference type="Proteomes" id="UP001060164">
    <property type="component" value="Chromosome"/>
</dbReference>
<dbReference type="PROSITE" id="PS51197">
    <property type="entry name" value="HTH_RRF2_2"/>
    <property type="match status" value="1"/>
</dbReference>
<dbReference type="EMBL" id="CP102290">
    <property type="protein sequence ID" value="UWP60446.1"/>
    <property type="molecule type" value="Genomic_DNA"/>
</dbReference>
<name>A0ABY5VJQ3_9FIRM</name>
<accession>A0ABY5VJQ3</accession>